<evidence type="ECO:0000256" key="2">
    <source>
        <dbReference type="ARBA" id="ARBA00022630"/>
    </source>
</evidence>
<dbReference type="InterPro" id="IPR006311">
    <property type="entry name" value="TAT_signal"/>
</dbReference>
<dbReference type="InterPro" id="IPR036188">
    <property type="entry name" value="FAD/NAD-bd_sf"/>
</dbReference>
<comment type="caution">
    <text evidence="7">The sequence shown here is derived from an EMBL/GenBank/DDBJ whole genome shotgun (WGS) entry which is preliminary data.</text>
</comment>
<feature type="domain" description="FAD-dependent oxidoreductase 2 FAD-binding" evidence="6">
    <location>
        <begin position="76"/>
        <end position="526"/>
    </location>
</feature>
<dbReference type="RefSeq" id="WP_188923358.1">
    <property type="nucleotide sequence ID" value="NZ_BMQI01000001.1"/>
</dbReference>
<dbReference type="PANTHER" id="PTHR43400">
    <property type="entry name" value="FUMARATE REDUCTASE"/>
    <property type="match status" value="1"/>
</dbReference>
<keyword evidence="2" id="KW-0285">Flavoprotein</keyword>
<evidence type="ECO:0000259" key="6">
    <source>
        <dbReference type="Pfam" id="PF00890"/>
    </source>
</evidence>
<keyword evidence="4" id="KW-0274">FAD</keyword>
<reference evidence="7" key="1">
    <citation type="submission" date="2022-01" db="EMBL/GenBank/DDBJ databases">
        <title>Whole genome-based taxonomy of the Shewanellaceae.</title>
        <authorList>
            <person name="Martin-Rodriguez A.J."/>
        </authorList>
    </citation>
    <scope>NUCLEOTIDE SEQUENCE</scope>
    <source>
        <strain evidence="7">DSM 23803</strain>
    </source>
</reference>
<dbReference type="SUPFAM" id="SSF51905">
    <property type="entry name" value="FAD/NAD(P)-binding domain"/>
    <property type="match status" value="1"/>
</dbReference>
<sequence length="571" mass="62097">MKFEDKTELTNESRRGFLKGTAVASAVAVVGTTVPGAAMASSMSIGKNVKDEHKWSWEEPAEPIAKRHIKNVVDTDIVVIGAGLSGLSAALSAAQLGAKVEIIEKNKVPAFRGGHITAVNSKIQQAMGINNDARQILREIVAWNLGRVDETLIKEFFSRSGSAMDWATDIGRKHGLEVTMWEGYYKGPDYTEYPVTHFFHEKDADLSYVYGQSNGIGNATIVPVLEKEAVANGVNINYKTPSVQILRDAEGNAMGVIAGKRGNYTQFNAKNVIIATGDYASNTEMLQRYSPFSLKADAQIYFPNKCNTGEGITQALQAGAVMQQHEPHGAVIHLEAGAASYGFLHVNTNGKRFKNEDVNTQSKSCTKELQPDGVAWTVYDKDWADQVKAQVDGDLAGGLFYGQMWQPWGKGWNKEIEQMTQEAHIKDGKVVVANSVAELAQKMEVPVADLEKTIARYNELYQQQNDTDFGKRKELLTPILKAPFYAGKLYSTLLTVCGGLGTDSSLLVKDKNNNSIPGLYVVGAAQGDFFSNDYPTLCPGIGHGRCLTYGRMAGILAAGGDVDKLLPAIEI</sequence>
<evidence type="ECO:0000256" key="1">
    <source>
        <dbReference type="ARBA" id="ARBA00001974"/>
    </source>
</evidence>
<proteinExistence type="predicted"/>
<keyword evidence="5" id="KW-0560">Oxidoreductase</keyword>
<keyword evidence="3" id="KW-0732">Signal</keyword>
<name>A0A9X1Z2P8_9GAMM</name>
<dbReference type="PROSITE" id="PS51318">
    <property type="entry name" value="TAT"/>
    <property type="match status" value="1"/>
</dbReference>
<dbReference type="AlphaFoldDB" id="A0A9X1Z2P8"/>
<organism evidence="7 8">
    <name type="scientific">Shewanella algicola</name>
    <dbReference type="NCBI Taxonomy" id="640633"/>
    <lineage>
        <taxon>Bacteria</taxon>
        <taxon>Pseudomonadati</taxon>
        <taxon>Pseudomonadota</taxon>
        <taxon>Gammaproteobacteria</taxon>
        <taxon>Alteromonadales</taxon>
        <taxon>Shewanellaceae</taxon>
        <taxon>Shewanella</taxon>
    </lineage>
</organism>
<evidence type="ECO:0000313" key="7">
    <source>
        <dbReference type="EMBL" id="MCL1103890.1"/>
    </source>
</evidence>
<dbReference type="EMBL" id="JAKILJ010000001">
    <property type="protein sequence ID" value="MCL1103890.1"/>
    <property type="molecule type" value="Genomic_DNA"/>
</dbReference>
<accession>A0A9X1Z2P8</accession>
<dbReference type="Gene3D" id="3.50.50.60">
    <property type="entry name" value="FAD/NAD(P)-binding domain"/>
    <property type="match status" value="1"/>
</dbReference>
<dbReference type="Proteomes" id="UP001139408">
    <property type="component" value="Unassembled WGS sequence"/>
</dbReference>
<dbReference type="Pfam" id="PF00890">
    <property type="entry name" value="FAD_binding_2"/>
    <property type="match status" value="1"/>
</dbReference>
<dbReference type="GO" id="GO:0008202">
    <property type="term" value="P:steroid metabolic process"/>
    <property type="evidence" value="ECO:0007669"/>
    <property type="project" value="UniProtKB-ARBA"/>
</dbReference>
<dbReference type="Gene3D" id="3.90.700.10">
    <property type="entry name" value="Succinate dehydrogenase/fumarate reductase flavoprotein, catalytic domain"/>
    <property type="match status" value="1"/>
</dbReference>
<dbReference type="GO" id="GO:0016491">
    <property type="term" value="F:oxidoreductase activity"/>
    <property type="evidence" value="ECO:0007669"/>
    <property type="project" value="UniProtKB-KW"/>
</dbReference>
<evidence type="ECO:0000256" key="5">
    <source>
        <dbReference type="ARBA" id="ARBA00023002"/>
    </source>
</evidence>
<evidence type="ECO:0000256" key="4">
    <source>
        <dbReference type="ARBA" id="ARBA00022827"/>
    </source>
</evidence>
<dbReference type="SUPFAM" id="SSF56425">
    <property type="entry name" value="Succinate dehydrogenase/fumarate reductase flavoprotein, catalytic domain"/>
    <property type="match status" value="1"/>
</dbReference>
<dbReference type="InterPro" id="IPR003953">
    <property type="entry name" value="FAD-dep_OxRdtase_2_FAD-bd"/>
</dbReference>
<dbReference type="PRINTS" id="PR00411">
    <property type="entry name" value="PNDRDTASEI"/>
</dbReference>
<dbReference type="InterPro" id="IPR019546">
    <property type="entry name" value="TAT_signal_bac_arc"/>
</dbReference>
<dbReference type="InterPro" id="IPR050315">
    <property type="entry name" value="FAD-oxidoreductase_2"/>
</dbReference>
<evidence type="ECO:0000256" key="3">
    <source>
        <dbReference type="ARBA" id="ARBA00022729"/>
    </source>
</evidence>
<dbReference type="PANTHER" id="PTHR43400:SF10">
    <property type="entry name" value="3-OXOSTEROID 1-DEHYDROGENASE"/>
    <property type="match status" value="1"/>
</dbReference>
<dbReference type="NCBIfam" id="TIGR01409">
    <property type="entry name" value="TAT_signal_seq"/>
    <property type="match status" value="1"/>
</dbReference>
<keyword evidence="8" id="KW-1185">Reference proteome</keyword>
<comment type="cofactor">
    <cofactor evidence="1">
        <name>FAD</name>
        <dbReference type="ChEBI" id="CHEBI:57692"/>
    </cofactor>
</comment>
<protein>
    <submittedName>
        <fullName evidence="7">FAD-dependent oxidoreductase</fullName>
    </submittedName>
</protein>
<dbReference type="InterPro" id="IPR027477">
    <property type="entry name" value="Succ_DH/fumarate_Rdtase_cat_sf"/>
</dbReference>
<gene>
    <name evidence="7" type="ORF">L2749_01220</name>
</gene>
<evidence type="ECO:0000313" key="8">
    <source>
        <dbReference type="Proteomes" id="UP001139408"/>
    </source>
</evidence>